<dbReference type="GO" id="GO:0016747">
    <property type="term" value="F:acyltransferase activity, transferring groups other than amino-acyl groups"/>
    <property type="evidence" value="ECO:0007669"/>
    <property type="project" value="InterPro"/>
</dbReference>
<gene>
    <name evidence="5" type="ORF">FXF36_10880</name>
</gene>
<protein>
    <submittedName>
        <fullName evidence="5">GNAT family N-acetyltransferase</fullName>
    </submittedName>
</protein>
<keyword evidence="1" id="KW-0808">Transferase</keyword>
<dbReference type="InterPro" id="IPR000182">
    <property type="entry name" value="GNAT_dom"/>
</dbReference>
<name>A0A5P6VVQ9_PSEXY</name>
<dbReference type="PANTHER" id="PTHR43792">
    <property type="entry name" value="GNAT FAMILY, PUTATIVE (AFU_ORTHOLOGUE AFUA_3G00765)-RELATED-RELATED"/>
    <property type="match status" value="1"/>
</dbReference>
<comment type="similarity">
    <text evidence="3">Belongs to the acetyltransferase family. RimJ subfamily.</text>
</comment>
<dbReference type="InterPro" id="IPR051531">
    <property type="entry name" value="N-acetyltransferase"/>
</dbReference>
<evidence type="ECO:0000256" key="3">
    <source>
        <dbReference type="ARBA" id="ARBA00038502"/>
    </source>
</evidence>
<dbReference type="EMBL" id="CP043028">
    <property type="protein sequence ID" value="QFJ55331.1"/>
    <property type="molecule type" value="Genomic_DNA"/>
</dbReference>
<dbReference type="PROSITE" id="PS51186">
    <property type="entry name" value="GNAT"/>
    <property type="match status" value="1"/>
</dbReference>
<dbReference type="AlphaFoldDB" id="A0A5P6VVQ9"/>
<dbReference type="OrthoDB" id="2001595at2"/>
<dbReference type="Proteomes" id="UP000327030">
    <property type="component" value="Chromosome 1"/>
</dbReference>
<evidence type="ECO:0000259" key="4">
    <source>
        <dbReference type="PROSITE" id="PS51186"/>
    </source>
</evidence>
<dbReference type="PANTHER" id="PTHR43792:SF8">
    <property type="entry name" value="[RIBOSOMAL PROTEIN US5]-ALANINE N-ACETYLTRANSFERASE"/>
    <property type="match status" value="1"/>
</dbReference>
<evidence type="ECO:0000256" key="1">
    <source>
        <dbReference type="ARBA" id="ARBA00022679"/>
    </source>
</evidence>
<evidence type="ECO:0000313" key="6">
    <source>
        <dbReference type="Proteomes" id="UP000327030"/>
    </source>
</evidence>
<dbReference type="KEGG" id="pxv:FXF36_10880"/>
<sequence>MTNRKTNIVPFEMKYLNEYYDGFNTEITKYQWPDPFRTVDDAKELLQELLDEMKKDETLLFAVVDSEERFVGSVEMHGLSEDCPEVGVWICEPEQEKGYAYEALSYILHFAQDKYGKKNFFYEADVRNIGSTKLLNKFSNLYEINTLGVEDFVTDSGKELKLQGSVMKVK</sequence>
<organism evidence="5 6">
    <name type="scientific">Pseudobutyrivibrio xylanivorans</name>
    <dbReference type="NCBI Taxonomy" id="185007"/>
    <lineage>
        <taxon>Bacteria</taxon>
        <taxon>Bacillati</taxon>
        <taxon>Bacillota</taxon>
        <taxon>Clostridia</taxon>
        <taxon>Lachnospirales</taxon>
        <taxon>Lachnospiraceae</taxon>
        <taxon>Pseudobutyrivibrio</taxon>
    </lineage>
</organism>
<proteinExistence type="inferred from homology"/>
<accession>A0A5P6VVQ9</accession>
<evidence type="ECO:0000256" key="2">
    <source>
        <dbReference type="ARBA" id="ARBA00023315"/>
    </source>
</evidence>
<feature type="domain" description="N-acetyltransferase" evidence="4">
    <location>
        <begin position="6"/>
        <end position="170"/>
    </location>
</feature>
<dbReference type="SUPFAM" id="SSF55729">
    <property type="entry name" value="Acyl-CoA N-acyltransferases (Nat)"/>
    <property type="match status" value="1"/>
</dbReference>
<dbReference type="RefSeq" id="WP_151623998.1">
    <property type="nucleotide sequence ID" value="NZ_CP043028.1"/>
</dbReference>
<dbReference type="Gene3D" id="3.40.630.30">
    <property type="match status" value="1"/>
</dbReference>
<keyword evidence="2" id="KW-0012">Acyltransferase</keyword>
<dbReference type="InterPro" id="IPR016181">
    <property type="entry name" value="Acyl_CoA_acyltransferase"/>
</dbReference>
<reference evidence="6" key="1">
    <citation type="submission" date="2019-08" db="EMBL/GenBank/DDBJ databases">
        <title>Complete Genome Sequence of the Polysaccharide-Degrading Rumen Bacterium Pseudobutyrivibrio xylanivorans MA3014.</title>
        <authorList>
            <person name="Palevich N."/>
            <person name="Maclean P.H."/>
            <person name="Kelly W.J."/>
            <person name="Leahy S.C."/>
            <person name="Rakonjac J."/>
            <person name="Attwood G.T."/>
        </authorList>
    </citation>
    <scope>NUCLEOTIDE SEQUENCE [LARGE SCALE GENOMIC DNA]</scope>
    <source>
        <strain evidence="6">MA3014</strain>
    </source>
</reference>
<dbReference type="Pfam" id="PF13302">
    <property type="entry name" value="Acetyltransf_3"/>
    <property type="match status" value="1"/>
</dbReference>
<evidence type="ECO:0000313" key="5">
    <source>
        <dbReference type="EMBL" id="QFJ55331.1"/>
    </source>
</evidence>